<evidence type="ECO:0000256" key="9">
    <source>
        <dbReference type="SAM" id="Phobius"/>
    </source>
</evidence>
<evidence type="ECO:0000313" key="10">
    <source>
        <dbReference type="EMBL" id="KAK4382364.1"/>
    </source>
</evidence>
<comment type="caution">
    <text evidence="10">The sequence shown here is derived from an EMBL/GenBank/DDBJ whole genome shotgun (WGS) entry which is preliminary data.</text>
</comment>
<feature type="transmembrane region" description="Helical" evidence="9">
    <location>
        <begin position="178"/>
        <end position="200"/>
    </location>
</feature>
<keyword evidence="4 9" id="KW-0812">Transmembrane</keyword>
<evidence type="ECO:0000313" key="11">
    <source>
        <dbReference type="Proteomes" id="UP001289374"/>
    </source>
</evidence>
<keyword evidence="3" id="KW-0813">Transport</keyword>
<comment type="subcellular location">
    <subcellularLocation>
        <location evidence="1">Membrane</location>
        <topology evidence="1">Multi-pass membrane protein</topology>
    </subcellularLocation>
</comment>
<feature type="transmembrane region" description="Helical" evidence="9">
    <location>
        <begin position="37"/>
        <end position="56"/>
    </location>
</feature>
<dbReference type="Pfam" id="PF11744">
    <property type="entry name" value="ALMT"/>
    <property type="match status" value="1"/>
</dbReference>
<sequence length="548" mass="59505">MEKTGPGSWGLIKSVPGNVVDGMKKVKKIGEDDPRRIVHSMKVALALTLVSLFYYFRPLYDGLGQAGMSAVLTVVVVFEFTVGGTLSKGINRGCATLLAGALGVGAEYLAGFCGDKAEPLVLGLMVFCLAAASTFTRFFPNVKKKYDYGVLIFILTFSLVAISGFRVTEILELAHHRLITILIGGAACVMISISICPVWAGQDLHDAVAGNIEKLAAFLEGFGGEFFSLPWGESGTASSKHESKSSLEAYKTVLNSKATEEVLANFASWEPSHGRFRFRHPWKKYLKLGTLVRECACLIETLNRCLNSKSQAKVASEFHVKIQQLCIKMSTESGKALKVLATAMKSMTFPSSAVFETHAKNYKATADELEAILGNSSLPTKANLQELMPVLVVASVLIDISNSVEQISSSVHELSLMARFKKQEANATLKKQQQHGNLNPDLSHVIEARDKFEDSPEIKNVHPPDCNHIAIEVPDTCGDSPQVENVHRPTGRARSQIVCIVFVLIRSNNATVPISETKHVVLIILNVCEGDRALQSCEMSCGVIAFSA</sequence>
<keyword evidence="11" id="KW-1185">Reference proteome</keyword>
<dbReference type="InterPro" id="IPR020966">
    <property type="entry name" value="ALMT"/>
</dbReference>
<accession>A0AAE1T5N8</accession>
<feature type="transmembrane region" description="Helical" evidence="9">
    <location>
        <begin position="94"/>
        <end position="114"/>
    </location>
</feature>
<dbReference type="EMBL" id="JACGWL010000714">
    <property type="protein sequence ID" value="KAK4382364.1"/>
    <property type="molecule type" value="Genomic_DNA"/>
</dbReference>
<evidence type="ECO:0000256" key="5">
    <source>
        <dbReference type="ARBA" id="ARBA00022989"/>
    </source>
</evidence>
<protein>
    <submittedName>
        <fullName evidence="10">Aluminum-activated malate transporter 8</fullName>
    </submittedName>
</protein>
<keyword evidence="5 9" id="KW-1133">Transmembrane helix</keyword>
<keyword evidence="7 9" id="KW-0472">Membrane</keyword>
<evidence type="ECO:0000256" key="1">
    <source>
        <dbReference type="ARBA" id="ARBA00004141"/>
    </source>
</evidence>
<dbReference type="GO" id="GO:0034220">
    <property type="term" value="P:monoatomic ion transmembrane transport"/>
    <property type="evidence" value="ECO:0007669"/>
    <property type="project" value="UniProtKB-KW"/>
</dbReference>
<evidence type="ECO:0000256" key="2">
    <source>
        <dbReference type="ARBA" id="ARBA00007079"/>
    </source>
</evidence>
<evidence type="ECO:0000256" key="8">
    <source>
        <dbReference type="ARBA" id="ARBA00023303"/>
    </source>
</evidence>
<evidence type="ECO:0000256" key="6">
    <source>
        <dbReference type="ARBA" id="ARBA00023065"/>
    </source>
</evidence>
<gene>
    <name evidence="10" type="ORF">Sango_2881100</name>
</gene>
<evidence type="ECO:0000256" key="4">
    <source>
        <dbReference type="ARBA" id="ARBA00022692"/>
    </source>
</evidence>
<evidence type="ECO:0000256" key="7">
    <source>
        <dbReference type="ARBA" id="ARBA00023136"/>
    </source>
</evidence>
<comment type="similarity">
    <text evidence="2">Belongs to the aromatic acid exporter (TC 2.A.85) family.</text>
</comment>
<organism evidence="10 11">
    <name type="scientific">Sesamum angolense</name>
    <dbReference type="NCBI Taxonomy" id="2727404"/>
    <lineage>
        <taxon>Eukaryota</taxon>
        <taxon>Viridiplantae</taxon>
        <taxon>Streptophyta</taxon>
        <taxon>Embryophyta</taxon>
        <taxon>Tracheophyta</taxon>
        <taxon>Spermatophyta</taxon>
        <taxon>Magnoliopsida</taxon>
        <taxon>eudicotyledons</taxon>
        <taxon>Gunneridae</taxon>
        <taxon>Pentapetalae</taxon>
        <taxon>asterids</taxon>
        <taxon>lamiids</taxon>
        <taxon>Lamiales</taxon>
        <taxon>Pedaliaceae</taxon>
        <taxon>Sesamum</taxon>
    </lineage>
</organism>
<name>A0AAE1T5N8_9LAMI</name>
<feature type="transmembrane region" description="Helical" evidence="9">
    <location>
        <begin position="62"/>
        <end position="82"/>
    </location>
</feature>
<dbReference type="GO" id="GO:0016020">
    <property type="term" value="C:membrane"/>
    <property type="evidence" value="ECO:0007669"/>
    <property type="project" value="UniProtKB-SubCell"/>
</dbReference>
<reference evidence="10" key="1">
    <citation type="submission" date="2020-06" db="EMBL/GenBank/DDBJ databases">
        <authorList>
            <person name="Li T."/>
            <person name="Hu X."/>
            <person name="Zhang T."/>
            <person name="Song X."/>
            <person name="Zhang H."/>
            <person name="Dai N."/>
            <person name="Sheng W."/>
            <person name="Hou X."/>
            <person name="Wei L."/>
        </authorList>
    </citation>
    <scope>NUCLEOTIDE SEQUENCE</scope>
    <source>
        <strain evidence="10">K16</strain>
        <tissue evidence="10">Leaf</tissue>
    </source>
</reference>
<dbReference type="GO" id="GO:0015743">
    <property type="term" value="P:malate transport"/>
    <property type="evidence" value="ECO:0007669"/>
    <property type="project" value="InterPro"/>
</dbReference>
<evidence type="ECO:0000256" key="3">
    <source>
        <dbReference type="ARBA" id="ARBA00022448"/>
    </source>
</evidence>
<keyword evidence="6" id="KW-0406">Ion transport</keyword>
<dbReference type="PANTHER" id="PTHR31086">
    <property type="entry name" value="ALUMINUM-ACTIVATED MALATE TRANSPORTER 10"/>
    <property type="match status" value="1"/>
</dbReference>
<feature type="transmembrane region" description="Helical" evidence="9">
    <location>
        <begin position="146"/>
        <end position="166"/>
    </location>
</feature>
<reference evidence="10" key="2">
    <citation type="journal article" date="2024" name="Plant">
        <title>Genomic evolution and insights into agronomic trait innovations of Sesamum species.</title>
        <authorList>
            <person name="Miao H."/>
            <person name="Wang L."/>
            <person name="Qu L."/>
            <person name="Liu H."/>
            <person name="Sun Y."/>
            <person name="Le M."/>
            <person name="Wang Q."/>
            <person name="Wei S."/>
            <person name="Zheng Y."/>
            <person name="Lin W."/>
            <person name="Duan Y."/>
            <person name="Cao H."/>
            <person name="Xiong S."/>
            <person name="Wang X."/>
            <person name="Wei L."/>
            <person name="Li C."/>
            <person name="Ma Q."/>
            <person name="Ju M."/>
            <person name="Zhao R."/>
            <person name="Li G."/>
            <person name="Mu C."/>
            <person name="Tian Q."/>
            <person name="Mei H."/>
            <person name="Zhang T."/>
            <person name="Gao T."/>
            <person name="Zhang H."/>
        </authorList>
    </citation>
    <scope>NUCLEOTIDE SEQUENCE</scope>
    <source>
        <strain evidence="10">K16</strain>
    </source>
</reference>
<dbReference type="AlphaFoldDB" id="A0AAE1T5N8"/>
<proteinExistence type="inferred from homology"/>
<keyword evidence="8" id="KW-0407">Ion channel</keyword>
<dbReference type="Proteomes" id="UP001289374">
    <property type="component" value="Unassembled WGS sequence"/>
</dbReference>
<feature type="transmembrane region" description="Helical" evidence="9">
    <location>
        <begin position="120"/>
        <end position="139"/>
    </location>
</feature>